<dbReference type="PANTHER" id="PTHR48237">
    <property type="entry name" value="GAMMA-TUBULIN COMPLEX COMPONENT"/>
    <property type="match status" value="1"/>
</dbReference>
<feature type="signal peptide" evidence="2">
    <location>
        <begin position="1"/>
        <end position="24"/>
    </location>
</feature>
<dbReference type="Proteomes" id="UP001140206">
    <property type="component" value="Chromosome 2"/>
</dbReference>
<organism evidence="3 4">
    <name type="scientific">Rhynchospora pubera</name>
    <dbReference type="NCBI Taxonomy" id="906938"/>
    <lineage>
        <taxon>Eukaryota</taxon>
        <taxon>Viridiplantae</taxon>
        <taxon>Streptophyta</taxon>
        <taxon>Embryophyta</taxon>
        <taxon>Tracheophyta</taxon>
        <taxon>Spermatophyta</taxon>
        <taxon>Magnoliopsida</taxon>
        <taxon>Liliopsida</taxon>
        <taxon>Poales</taxon>
        <taxon>Cyperaceae</taxon>
        <taxon>Cyperoideae</taxon>
        <taxon>Rhynchosporeae</taxon>
        <taxon>Rhynchospora</taxon>
    </lineage>
</organism>
<keyword evidence="2" id="KW-0732">Signal</keyword>
<reference evidence="3" key="1">
    <citation type="submission" date="2022-08" db="EMBL/GenBank/DDBJ databases">
        <authorList>
            <person name="Marques A."/>
        </authorList>
    </citation>
    <scope>NUCLEOTIDE SEQUENCE</scope>
    <source>
        <strain evidence="3">RhyPub2mFocal</strain>
        <tissue evidence="3">Leaves</tissue>
    </source>
</reference>
<dbReference type="PANTHER" id="PTHR48237:SF1">
    <property type="entry name" value="SPC97_SPC98 FAMILY OF SPINDLE POLE BODY (SBP) COMPONENT"/>
    <property type="match status" value="1"/>
</dbReference>
<sequence length="207" mass="22775">MPETFPSLTLFLFLRFLLSKRTSSSTLLGLGCSNFHSYSTRAGLPLLMASGNYTPRNKSGKQSQKADPVPLSRDASWLSTLSEPELDFLISLKQLAVMRAQNAGHRDLANKFDAGMLRAIGVILLEHFKEKLKGIPGHTRDADLIDKLALLKLDTPVNVSLEKNSKLSVARLKKKLAHDGSSDDGAQSIKKQKVTVKEEPAEYESVI</sequence>
<name>A0AAV8F507_9POAL</name>
<dbReference type="EMBL" id="JAMFTS010000002">
    <property type="protein sequence ID" value="KAJ4785267.1"/>
    <property type="molecule type" value="Genomic_DNA"/>
</dbReference>
<evidence type="ECO:0000256" key="2">
    <source>
        <dbReference type="SAM" id="SignalP"/>
    </source>
</evidence>
<protein>
    <submittedName>
        <fullName evidence="3">Gamma-tubulin complex component</fullName>
    </submittedName>
</protein>
<evidence type="ECO:0000313" key="3">
    <source>
        <dbReference type="EMBL" id="KAJ4785267.1"/>
    </source>
</evidence>
<proteinExistence type="predicted"/>
<evidence type="ECO:0000313" key="4">
    <source>
        <dbReference type="Proteomes" id="UP001140206"/>
    </source>
</evidence>
<feature type="chain" id="PRO_5043529775" evidence="2">
    <location>
        <begin position="25"/>
        <end position="207"/>
    </location>
</feature>
<evidence type="ECO:0000256" key="1">
    <source>
        <dbReference type="SAM" id="MobiDB-lite"/>
    </source>
</evidence>
<accession>A0AAV8F507</accession>
<dbReference type="AlphaFoldDB" id="A0AAV8F507"/>
<feature type="region of interest" description="Disordered" evidence="1">
    <location>
        <begin position="177"/>
        <end position="207"/>
    </location>
</feature>
<gene>
    <name evidence="3" type="ORF">LUZ62_036513</name>
</gene>
<comment type="caution">
    <text evidence="3">The sequence shown here is derived from an EMBL/GenBank/DDBJ whole genome shotgun (WGS) entry which is preliminary data.</text>
</comment>
<keyword evidence="4" id="KW-1185">Reference proteome</keyword>